<evidence type="ECO:0000256" key="8">
    <source>
        <dbReference type="ARBA" id="ARBA00047386"/>
    </source>
</evidence>
<dbReference type="GO" id="GO:0009102">
    <property type="term" value="P:biotin biosynthetic process"/>
    <property type="evidence" value="ECO:0007669"/>
    <property type="project" value="UniProtKB-UniRule"/>
</dbReference>
<keyword evidence="1 9" id="KW-0963">Cytoplasm</keyword>
<feature type="active site" evidence="9">
    <location>
        <position position="37"/>
    </location>
</feature>
<reference evidence="10 11" key="1">
    <citation type="submission" date="2012-02" db="EMBL/GenBank/DDBJ databases">
        <title>Shotgun genome sequence of Phaeospirillum photometricum DSM 122.</title>
        <authorList>
            <person name="Duquesne K."/>
            <person name="Sturgis J."/>
        </authorList>
    </citation>
    <scope>NUCLEOTIDE SEQUENCE [LARGE SCALE GENOMIC DNA]</scope>
    <source>
        <strain evidence="11">DSM122</strain>
    </source>
</reference>
<dbReference type="EC" id="6.3.3.3" evidence="9"/>
<evidence type="ECO:0000256" key="6">
    <source>
        <dbReference type="ARBA" id="ARBA00022840"/>
    </source>
</evidence>
<protein>
    <recommendedName>
        <fullName evidence="9">ATP-dependent dethiobiotin synthetase BioD</fullName>
        <ecNumber evidence="9">6.3.3.3</ecNumber>
    </recommendedName>
    <alternativeName>
        <fullName evidence="9">DTB synthetase</fullName>
        <shortName evidence="9">DTBS</shortName>
    </alternativeName>
    <alternativeName>
        <fullName evidence="9">Dethiobiotin synthase</fullName>
    </alternativeName>
</protein>
<keyword evidence="11" id="KW-1185">Reference proteome</keyword>
<comment type="cofactor">
    <cofactor evidence="9">
        <name>Mg(2+)</name>
        <dbReference type="ChEBI" id="CHEBI:18420"/>
    </cofactor>
</comment>
<evidence type="ECO:0000313" key="10">
    <source>
        <dbReference type="EMBL" id="CCG07976.1"/>
    </source>
</evidence>
<dbReference type="eggNOG" id="COG0132">
    <property type="taxonomic scope" value="Bacteria"/>
</dbReference>
<comment type="pathway">
    <text evidence="9">Cofactor biosynthesis; biotin biosynthesis; biotin from 7,8-diaminononanoate: step 1/2.</text>
</comment>
<evidence type="ECO:0000256" key="2">
    <source>
        <dbReference type="ARBA" id="ARBA00022598"/>
    </source>
</evidence>
<organism evidence="10 11">
    <name type="scientific">Pararhodospirillum photometricum DSM 122</name>
    <dbReference type="NCBI Taxonomy" id="1150469"/>
    <lineage>
        <taxon>Bacteria</taxon>
        <taxon>Pseudomonadati</taxon>
        <taxon>Pseudomonadota</taxon>
        <taxon>Alphaproteobacteria</taxon>
        <taxon>Rhodospirillales</taxon>
        <taxon>Rhodospirillaceae</taxon>
        <taxon>Pararhodospirillum</taxon>
    </lineage>
</organism>
<dbReference type="PANTHER" id="PTHR43210">
    <property type="entry name" value="DETHIOBIOTIN SYNTHETASE"/>
    <property type="match status" value="1"/>
</dbReference>
<keyword evidence="3 9" id="KW-0479">Metal-binding</keyword>
<feature type="binding site" evidence="9">
    <location>
        <position position="21"/>
    </location>
    <ligand>
        <name>Mg(2+)</name>
        <dbReference type="ChEBI" id="CHEBI:18420"/>
    </ligand>
</feature>
<dbReference type="CDD" id="cd03109">
    <property type="entry name" value="DTBS"/>
    <property type="match status" value="1"/>
</dbReference>
<sequence>MSVILPRRLVVSGTDTGIGKTVVAAALTQALNAAYWKPVQAGLDGETDSATVARLAGVGPAQIIPEAWRLTTPASPHRAAALDGVTIDLVGLVPPAAPSLVIEGAGGVMTPLTRCDTFADLFALWRIPVVLVARTALGTLNHTLLALEALGHRDVPVVGVAFVGDPQPDTEALIPEMTGVPRLGRLPVLPSLTPDTLRTAFLTHFPDVHPAPAETP</sequence>
<feature type="binding site" evidence="9">
    <location>
        <begin position="187"/>
        <end position="189"/>
    </location>
    <ligand>
        <name>ATP</name>
        <dbReference type="ChEBI" id="CHEBI:30616"/>
    </ligand>
</feature>
<dbReference type="PIRSF" id="PIRSF006755">
    <property type="entry name" value="DTB_synth"/>
    <property type="match status" value="1"/>
</dbReference>
<accession>H6SJ11</accession>
<evidence type="ECO:0000256" key="5">
    <source>
        <dbReference type="ARBA" id="ARBA00022756"/>
    </source>
</evidence>
<comment type="caution">
    <text evidence="9">Lacks conserved residue(s) required for the propagation of feature annotation.</text>
</comment>
<keyword evidence="2 9" id="KW-0436">Ligase</keyword>
<dbReference type="InterPro" id="IPR027417">
    <property type="entry name" value="P-loop_NTPase"/>
</dbReference>
<dbReference type="InterPro" id="IPR004472">
    <property type="entry name" value="DTB_synth_BioD"/>
</dbReference>
<feature type="binding site" evidence="9">
    <location>
        <position position="103"/>
    </location>
    <ligand>
        <name>Mg(2+)</name>
        <dbReference type="ChEBI" id="CHEBI:18420"/>
    </ligand>
</feature>
<feature type="binding site" evidence="9">
    <location>
        <position position="48"/>
    </location>
    <ligand>
        <name>Mg(2+)</name>
        <dbReference type="ChEBI" id="CHEBI:18420"/>
    </ligand>
</feature>
<dbReference type="UniPathway" id="UPA00078">
    <property type="reaction ID" value="UER00161"/>
</dbReference>
<comment type="subcellular location">
    <subcellularLocation>
        <location evidence="9">Cytoplasm</location>
    </subcellularLocation>
</comment>
<comment type="catalytic activity">
    <reaction evidence="9">
        <text>(7R,8S)-7,8-diammoniononanoate + CO2 + ATP = (4R,5S)-dethiobiotin + ADP + phosphate + 3 H(+)</text>
        <dbReference type="Rhea" id="RHEA:15805"/>
        <dbReference type="ChEBI" id="CHEBI:15378"/>
        <dbReference type="ChEBI" id="CHEBI:16526"/>
        <dbReference type="ChEBI" id="CHEBI:30616"/>
        <dbReference type="ChEBI" id="CHEBI:43474"/>
        <dbReference type="ChEBI" id="CHEBI:149469"/>
        <dbReference type="ChEBI" id="CHEBI:149473"/>
        <dbReference type="ChEBI" id="CHEBI:456216"/>
        <dbReference type="EC" id="6.3.3.3"/>
    </reaction>
</comment>
<comment type="similarity">
    <text evidence="9">Belongs to the dethiobiotin synthetase family.</text>
</comment>
<keyword evidence="5 9" id="KW-0093">Biotin biosynthesis</keyword>
<name>H6SJ11_PARPM</name>
<dbReference type="SUPFAM" id="SSF52540">
    <property type="entry name" value="P-loop containing nucleoside triphosphate hydrolases"/>
    <property type="match status" value="1"/>
</dbReference>
<dbReference type="Gene3D" id="3.40.50.300">
    <property type="entry name" value="P-loop containing nucleotide triphosphate hydrolases"/>
    <property type="match status" value="1"/>
</dbReference>
<dbReference type="KEGG" id="rpm:RSPPHO_01350"/>
<dbReference type="STRING" id="1150469.RSPPHO_01350"/>
<keyword evidence="7 9" id="KW-0460">Magnesium</keyword>
<dbReference type="HAMAP" id="MF_00336">
    <property type="entry name" value="BioD"/>
    <property type="match status" value="1"/>
</dbReference>
<keyword evidence="4 9" id="KW-0547">Nucleotide-binding</keyword>
<dbReference type="EMBL" id="HE663493">
    <property type="protein sequence ID" value="CCG07976.1"/>
    <property type="molecule type" value="Genomic_DNA"/>
</dbReference>
<feature type="binding site" evidence="9">
    <location>
        <position position="48"/>
    </location>
    <ligand>
        <name>ATP</name>
        <dbReference type="ChEBI" id="CHEBI:30616"/>
    </ligand>
</feature>
<dbReference type="NCBIfam" id="TIGR00347">
    <property type="entry name" value="bioD"/>
    <property type="match status" value="1"/>
</dbReference>
<evidence type="ECO:0000256" key="7">
    <source>
        <dbReference type="ARBA" id="ARBA00022842"/>
    </source>
</evidence>
<dbReference type="GO" id="GO:0005524">
    <property type="term" value="F:ATP binding"/>
    <property type="evidence" value="ECO:0007669"/>
    <property type="project" value="UniProtKB-UniRule"/>
</dbReference>
<proteinExistence type="inferred from homology"/>
<evidence type="ECO:0000256" key="4">
    <source>
        <dbReference type="ARBA" id="ARBA00022741"/>
    </source>
</evidence>
<evidence type="ECO:0000256" key="9">
    <source>
        <dbReference type="HAMAP-Rule" id="MF_00336"/>
    </source>
</evidence>
<dbReference type="PANTHER" id="PTHR43210:SF2">
    <property type="entry name" value="ATP-DEPENDENT DETHIOBIOTIN SYNTHETASE BIOD 2"/>
    <property type="match status" value="1"/>
</dbReference>
<comment type="catalytic activity">
    <reaction evidence="8">
        <text>(7R,8S)-8-amino-7-(carboxyamino)nonanoate + ATP = (4R,5S)-dethiobiotin + ADP + phosphate + H(+)</text>
        <dbReference type="Rhea" id="RHEA:63684"/>
        <dbReference type="ChEBI" id="CHEBI:15378"/>
        <dbReference type="ChEBI" id="CHEBI:30616"/>
        <dbReference type="ChEBI" id="CHEBI:43474"/>
        <dbReference type="ChEBI" id="CHEBI:149470"/>
        <dbReference type="ChEBI" id="CHEBI:149473"/>
        <dbReference type="ChEBI" id="CHEBI:456216"/>
    </reaction>
</comment>
<dbReference type="AlphaFoldDB" id="H6SJ11"/>
<dbReference type="GO" id="GO:0004141">
    <property type="term" value="F:dethiobiotin synthase activity"/>
    <property type="evidence" value="ECO:0007669"/>
    <property type="project" value="UniProtKB-UniRule"/>
</dbReference>
<comment type="subunit">
    <text evidence="9">Homodimer.</text>
</comment>
<feature type="binding site" evidence="9">
    <location>
        <begin position="17"/>
        <end position="22"/>
    </location>
    <ligand>
        <name>ATP</name>
        <dbReference type="ChEBI" id="CHEBI:30616"/>
    </ligand>
</feature>
<gene>
    <name evidence="9 10" type="primary">bioD</name>
    <name evidence="10" type="ORF">RSPPHO_01350</name>
</gene>
<dbReference type="Proteomes" id="UP000033220">
    <property type="component" value="Chromosome DSM 122"/>
</dbReference>
<dbReference type="GO" id="GO:0005829">
    <property type="term" value="C:cytosol"/>
    <property type="evidence" value="ECO:0007669"/>
    <property type="project" value="TreeGrafter"/>
</dbReference>
<comment type="function">
    <text evidence="9">Catalyzes a mechanistically unusual reaction, the ATP-dependent insertion of CO2 between the N7 and N8 nitrogen atoms of 7,8-diaminopelargonic acid (DAPA, also called 7,8-diammoniononanoate) to form a ureido ring.</text>
</comment>
<dbReference type="HOGENOM" id="CLU_072551_2_0_5"/>
<evidence type="ECO:0000256" key="1">
    <source>
        <dbReference type="ARBA" id="ARBA00022490"/>
    </source>
</evidence>
<dbReference type="Pfam" id="PF13500">
    <property type="entry name" value="AAA_26"/>
    <property type="match status" value="1"/>
</dbReference>
<dbReference type="PATRIC" id="fig|1150469.3.peg.1525"/>
<dbReference type="RefSeq" id="WP_014414615.1">
    <property type="nucleotide sequence ID" value="NC_017059.1"/>
</dbReference>
<evidence type="ECO:0000256" key="3">
    <source>
        <dbReference type="ARBA" id="ARBA00022723"/>
    </source>
</evidence>
<feature type="binding site" evidence="9">
    <location>
        <begin position="103"/>
        <end position="106"/>
    </location>
    <ligand>
        <name>ATP</name>
        <dbReference type="ChEBI" id="CHEBI:30616"/>
    </ligand>
</feature>
<dbReference type="GO" id="GO:0000287">
    <property type="term" value="F:magnesium ion binding"/>
    <property type="evidence" value="ECO:0007669"/>
    <property type="project" value="UniProtKB-UniRule"/>
</dbReference>
<evidence type="ECO:0000313" key="11">
    <source>
        <dbReference type="Proteomes" id="UP000033220"/>
    </source>
</evidence>
<keyword evidence="6 9" id="KW-0067">ATP-binding</keyword>